<dbReference type="Pfam" id="PF12697">
    <property type="entry name" value="Abhydrolase_6"/>
    <property type="match status" value="1"/>
</dbReference>
<dbReference type="Proteomes" id="UP000636264">
    <property type="component" value="Unassembled WGS sequence"/>
</dbReference>
<dbReference type="GO" id="GO:0046464">
    <property type="term" value="P:acylglycerol catabolic process"/>
    <property type="evidence" value="ECO:0007669"/>
    <property type="project" value="TreeGrafter"/>
</dbReference>
<dbReference type="EMBL" id="BMIF01000007">
    <property type="protein sequence ID" value="GGA70953.1"/>
    <property type="molecule type" value="Genomic_DNA"/>
</dbReference>
<evidence type="ECO:0000313" key="3">
    <source>
        <dbReference type="Proteomes" id="UP000636264"/>
    </source>
</evidence>
<dbReference type="InterPro" id="IPR000073">
    <property type="entry name" value="AB_hydrolase_1"/>
</dbReference>
<dbReference type="SUPFAM" id="SSF53474">
    <property type="entry name" value="alpha/beta-Hydrolases"/>
    <property type="match status" value="1"/>
</dbReference>
<dbReference type="GO" id="GO:0016020">
    <property type="term" value="C:membrane"/>
    <property type="evidence" value="ECO:0007669"/>
    <property type="project" value="TreeGrafter"/>
</dbReference>
<dbReference type="GO" id="GO:0047372">
    <property type="term" value="F:monoacylglycerol lipase activity"/>
    <property type="evidence" value="ECO:0007669"/>
    <property type="project" value="TreeGrafter"/>
</dbReference>
<dbReference type="PANTHER" id="PTHR43798:SF5">
    <property type="entry name" value="MONOACYLGLYCEROL LIPASE ABHD6"/>
    <property type="match status" value="1"/>
</dbReference>
<dbReference type="RefSeq" id="WP_188721491.1">
    <property type="nucleotide sequence ID" value="NZ_BMIF01000007.1"/>
</dbReference>
<accession>A0A916RVC4</accession>
<reference evidence="2" key="2">
    <citation type="submission" date="2020-09" db="EMBL/GenBank/DDBJ databases">
        <authorList>
            <person name="Sun Q."/>
            <person name="Zhou Y."/>
        </authorList>
    </citation>
    <scope>NUCLEOTIDE SEQUENCE</scope>
    <source>
        <strain evidence="2">CGMCC 1.15320</strain>
    </source>
</reference>
<feature type="domain" description="AB hydrolase-1" evidence="1">
    <location>
        <begin position="22"/>
        <end position="250"/>
    </location>
</feature>
<dbReference type="PRINTS" id="PR00111">
    <property type="entry name" value="ABHYDROLASE"/>
</dbReference>
<name>A0A916RVC4_9HYPH</name>
<reference evidence="2" key="1">
    <citation type="journal article" date="2014" name="Int. J. Syst. Evol. Microbiol.">
        <title>Complete genome sequence of Corynebacterium casei LMG S-19264T (=DSM 44701T), isolated from a smear-ripened cheese.</title>
        <authorList>
            <consortium name="US DOE Joint Genome Institute (JGI-PGF)"/>
            <person name="Walter F."/>
            <person name="Albersmeier A."/>
            <person name="Kalinowski J."/>
            <person name="Ruckert C."/>
        </authorList>
    </citation>
    <scope>NUCLEOTIDE SEQUENCE</scope>
    <source>
        <strain evidence="2">CGMCC 1.15320</strain>
    </source>
</reference>
<gene>
    <name evidence="2" type="ORF">GCM10011385_26000</name>
</gene>
<keyword evidence="3" id="KW-1185">Reference proteome</keyword>
<organism evidence="2 3">
    <name type="scientific">Nitratireductor aestuarii</name>
    <dbReference type="NCBI Taxonomy" id="1735103"/>
    <lineage>
        <taxon>Bacteria</taxon>
        <taxon>Pseudomonadati</taxon>
        <taxon>Pseudomonadota</taxon>
        <taxon>Alphaproteobacteria</taxon>
        <taxon>Hyphomicrobiales</taxon>
        <taxon>Phyllobacteriaceae</taxon>
        <taxon>Nitratireductor</taxon>
    </lineage>
</organism>
<protein>
    <submittedName>
        <fullName evidence="2">Dihydrolipoamide acetyltransferase</fullName>
    </submittedName>
</protein>
<evidence type="ECO:0000313" key="2">
    <source>
        <dbReference type="EMBL" id="GGA70953.1"/>
    </source>
</evidence>
<evidence type="ECO:0000259" key="1">
    <source>
        <dbReference type="Pfam" id="PF12697"/>
    </source>
</evidence>
<dbReference type="InterPro" id="IPR029058">
    <property type="entry name" value="AB_hydrolase_fold"/>
</dbReference>
<dbReference type="PANTHER" id="PTHR43798">
    <property type="entry name" value="MONOACYLGLYCEROL LIPASE"/>
    <property type="match status" value="1"/>
</dbReference>
<dbReference type="InterPro" id="IPR050266">
    <property type="entry name" value="AB_hydrolase_sf"/>
</dbReference>
<dbReference type="AlphaFoldDB" id="A0A916RVC4"/>
<sequence>MVNPMDSVNLFADETGEGPSALVLLHGFGGSHHIWDEVRTFLDPSDHILAYDLPGHGQSLEALGEGAAPQFAKLILADLEQRGVSHAHVVGHSLGGAVAVLMGLFQPQRISRLTLLGPGGFGPEINAALLKDLAHAASAEEIASSLRAMATPDFVPPGSAIRQMAAERAVPGQLDALKVLLSRIVRNGRQGAFTPEQLASLSMPVTLVWGELDPVLPFVQAEGAPASFHLVRQSGCGHMLPLEAPEAMASIITRD</sequence>
<dbReference type="Gene3D" id="3.40.50.1820">
    <property type="entry name" value="alpha/beta hydrolase"/>
    <property type="match status" value="1"/>
</dbReference>
<proteinExistence type="predicted"/>
<comment type="caution">
    <text evidence="2">The sequence shown here is derived from an EMBL/GenBank/DDBJ whole genome shotgun (WGS) entry which is preliminary data.</text>
</comment>